<dbReference type="PROSITE" id="PS00666">
    <property type="entry name" value="DHDPS_2"/>
    <property type="match status" value="1"/>
</dbReference>
<evidence type="ECO:0000256" key="8">
    <source>
        <dbReference type="ARBA" id="ARBA00023154"/>
    </source>
</evidence>
<dbReference type="PRINTS" id="PR00146">
    <property type="entry name" value="DHPICSNTHASE"/>
</dbReference>
<dbReference type="EC" id="4.3.3.7" evidence="4 12"/>
<dbReference type="PROSITE" id="PS00665">
    <property type="entry name" value="DHDPS_1"/>
    <property type="match status" value="1"/>
</dbReference>
<dbReference type="InterPro" id="IPR002220">
    <property type="entry name" value="DapA-like"/>
</dbReference>
<dbReference type="InterPro" id="IPR020624">
    <property type="entry name" value="Schiff_base-form_aldolases_CS"/>
</dbReference>
<comment type="similarity">
    <text evidence="3 12 13">Belongs to the DapA family.</text>
</comment>
<evidence type="ECO:0000256" key="13">
    <source>
        <dbReference type="PIRNR" id="PIRNR001365"/>
    </source>
</evidence>
<comment type="subcellular location">
    <subcellularLocation>
        <location evidence="12">Cytoplasm</location>
    </subcellularLocation>
</comment>
<comment type="catalytic activity">
    <reaction evidence="11 12">
        <text>L-aspartate 4-semialdehyde + pyruvate = (2S,4S)-4-hydroxy-2,3,4,5-tetrahydrodipicolinate + H2O + H(+)</text>
        <dbReference type="Rhea" id="RHEA:34171"/>
        <dbReference type="ChEBI" id="CHEBI:15361"/>
        <dbReference type="ChEBI" id="CHEBI:15377"/>
        <dbReference type="ChEBI" id="CHEBI:15378"/>
        <dbReference type="ChEBI" id="CHEBI:67139"/>
        <dbReference type="ChEBI" id="CHEBI:537519"/>
        <dbReference type="EC" id="4.3.3.7"/>
    </reaction>
</comment>
<evidence type="ECO:0000313" key="14">
    <source>
        <dbReference type="EMBL" id="MDW5595384.1"/>
    </source>
</evidence>
<name>A0ABU4HTK1_9ACTN</name>
<keyword evidence="7 12" id="KW-0220">Diaminopimelate biosynthesis</keyword>
<evidence type="ECO:0000256" key="12">
    <source>
        <dbReference type="HAMAP-Rule" id="MF_00418"/>
    </source>
</evidence>
<dbReference type="Proteomes" id="UP001284601">
    <property type="component" value="Unassembled WGS sequence"/>
</dbReference>
<feature type="active site" description="Schiff-base intermediate with substrate" evidence="12">
    <location>
        <position position="163"/>
    </location>
</feature>
<keyword evidence="9 12" id="KW-0456">Lyase</keyword>
<dbReference type="PIRSF" id="PIRSF001365">
    <property type="entry name" value="DHDPS"/>
    <property type="match status" value="1"/>
</dbReference>
<evidence type="ECO:0000256" key="11">
    <source>
        <dbReference type="ARBA" id="ARBA00047836"/>
    </source>
</evidence>
<evidence type="ECO:0000256" key="5">
    <source>
        <dbReference type="ARBA" id="ARBA00022490"/>
    </source>
</evidence>
<evidence type="ECO:0000256" key="4">
    <source>
        <dbReference type="ARBA" id="ARBA00012086"/>
    </source>
</evidence>
<dbReference type="GO" id="GO:0008840">
    <property type="term" value="F:4-hydroxy-tetrahydrodipicolinate synthase activity"/>
    <property type="evidence" value="ECO:0007669"/>
    <property type="project" value="UniProtKB-EC"/>
</dbReference>
<feature type="site" description="Part of a proton relay during catalysis" evidence="12">
    <location>
        <position position="46"/>
    </location>
</feature>
<dbReference type="PANTHER" id="PTHR12128">
    <property type="entry name" value="DIHYDRODIPICOLINATE SYNTHASE"/>
    <property type="match status" value="1"/>
</dbReference>
<gene>
    <name evidence="12 14" type="primary">dapA</name>
    <name evidence="14" type="ORF">R7226_13630</name>
</gene>
<keyword evidence="10 12" id="KW-0704">Schiff base</keyword>
<dbReference type="NCBIfam" id="TIGR00674">
    <property type="entry name" value="dapA"/>
    <property type="match status" value="1"/>
</dbReference>
<comment type="function">
    <text evidence="1 12">Catalyzes the condensation of (S)-aspartate-beta-semialdehyde [(S)-ASA] and pyruvate to 4-hydroxy-tetrahydrodipicolinate (HTPA).</text>
</comment>
<evidence type="ECO:0000256" key="7">
    <source>
        <dbReference type="ARBA" id="ARBA00022915"/>
    </source>
</evidence>
<dbReference type="SUPFAM" id="SSF51569">
    <property type="entry name" value="Aldolase"/>
    <property type="match status" value="1"/>
</dbReference>
<dbReference type="InterPro" id="IPR020625">
    <property type="entry name" value="Schiff_base-form_aldolases_AS"/>
</dbReference>
<evidence type="ECO:0000256" key="3">
    <source>
        <dbReference type="ARBA" id="ARBA00007592"/>
    </source>
</evidence>
<comment type="caution">
    <text evidence="12">Was originally thought to be a dihydrodipicolinate synthase (DHDPS), catalyzing the condensation of (S)-aspartate-beta-semialdehyde [(S)-ASA] and pyruvate to dihydrodipicolinate (DHDP). However, it was shown in E.coli that the product of the enzymatic reaction is not dihydrodipicolinate but in fact (4S)-4-hydroxy-2,3,4,5-tetrahydro-(2S)-dipicolinic acid (HTPA), and that the consecutive dehydration reaction leading to DHDP is not spontaneous but catalyzed by DapB.</text>
</comment>
<keyword evidence="5 12" id="KW-0963">Cytoplasm</keyword>
<proteinExistence type="inferred from homology"/>
<feature type="active site" description="Proton donor/acceptor" evidence="12">
    <location>
        <position position="135"/>
    </location>
</feature>
<feature type="binding site" evidence="12">
    <location>
        <position position="47"/>
    </location>
    <ligand>
        <name>pyruvate</name>
        <dbReference type="ChEBI" id="CHEBI:15361"/>
    </ligand>
</feature>
<protein>
    <recommendedName>
        <fullName evidence="4 12">4-hydroxy-tetrahydrodipicolinate synthase</fullName>
        <shortName evidence="12">HTPA synthase</shortName>
        <ecNumber evidence="4 12">4.3.3.7</ecNumber>
    </recommendedName>
</protein>
<dbReference type="HAMAP" id="MF_00418">
    <property type="entry name" value="DapA"/>
    <property type="match status" value="1"/>
</dbReference>
<feature type="binding site" evidence="12">
    <location>
        <position position="198"/>
    </location>
    <ligand>
        <name>pyruvate</name>
        <dbReference type="ChEBI" id="CHEBI:15361"/>
    </ligand>
</feature>
<feature type="site" description="Part of a proton relay during catalysis" evidence="12">
    <location>
        <position position="109"/>
    </location>
</feature>
<keyword evidence="8 12" id="KW-0457">Lysine biosynthesis</keyword>
<comment type="caution">
    <text evidence="14">The sequence shown here is derived from an EMBL/GenBank/DDBJ whole genome shotgun (WGS) entry which is preliminary data.</text>
</comment>
<dbReference type="InterPro" id="IPR013785">
    <property type="entry name" value="Aldolase_TIM"/>
</dbReference>
<dbReference type="Pfam" id="PF00701">
    <property type="entry name" value="DHDPS"/>
    <property type="match status" value="1"/>
</dbReference>
<evidence type="ECO:0000256" key="6">
    <source>
        <dbReference type="ARBA" id="ARBA00022605"/>
    </source>
</evidence>
<comment type="subunit">
    <text evidence="12">Homotetramer; dimer of dimers.</text>
</comment>
<comment type="pathway">
    <text evidence="2 12">Amino-acid biosynthesis; L-lysine biosynthesis via DAP pathway; (S)-tetrahydrodipicolinate from L-aspartate: step 3/4.</text>
</comment>
<dbReference type="PANTHER" id="PTHR12128:SF66">
    <property type="entry name" value="4-HYDROXY-2-OXOGLUTARATE ALDOLASE, MITOCHONDRIAL"/>
    <property type="match status" value="1"/>
</dbReference>
<keyword evidence="6 12" id="KW-0028">Amino-acid biosynthesis</keyword>
<organism evidence="14 15">
    <name type="scientific">Conexibacter stalactiti</name>
    <dbReference type="NCBI Taxonomy" id="1940611"/>
    <lineage>
        <taxon>Bacteria</taxon>
        <taxon>Bacillati</taxon>
        <taxon>Actinomycetota</taxon>
        <taxon>Thermoleophilia</taxon>
        <taxon>Solirubrobacterales</taxon>
        <taxon>Conexibacteraceae</taxon>
        <taxon>Conexibacter</taxon>
    </lineage>
</organism>
<reference evidence="14 15" key="2">
    <citation type="submission" date="2023-10" db="EMBL/GenBank/DDBJ databases">
        <authorList>
            <person name="Han X.F."/>
        </authorList>
    </citation>
    <scope>NUCLEOTIDE SEQUENCE [LARGE SCALE GENOMIC DNA]</scope>
    <source>
        <strain evidence="14 15">KCTC 39840</strain>
    </source>
</reference>
<dbReference type="SMART" id="SM01130">
    <property type="entry name" value="DHDPS"/>
    <property type="match status" value="1"/>
</dbReference>
<reference evidence="15" key="1">
    <citation type="submission" date="2023-07" db="EMBL/GenBank/DDBJ databases">
        <title>Conexibacter stalactiti sp. nov., isolated from stalactites in a lava cave and emended description of the genus Conexibacter.</title>
        <authorList>
            <person name="Lee S.D."/>
        </authorList>
    </citation>
    <scope>NUCLEOTIDE SEQUENCE [LARGE SCALE GENOMIC DNA]</scope>
    <source>
        <strain evidence="15">KCTC 39840</strain>
    </source>
</reference>
<evidence type="ECO:0000256" key="2">
    <source>
        <dbReference type="ARBA" id="ARBA00005120"/>
    </source>
</evidence>
<evidence type="ECO:0000313" key="15">
    <source>
        <dbReference type="Proteomes" id="UP001284601"/>
    </source>
</evidence>
<dbReference type="CDD" id="cd00950">
    <property type="entry name" value="DHDPS"/>
    <property type="match status" value="1"/>
</dbReference>
<evidence type="ECO:0000256" key="10">
    <source>
        <dbReference type="ARBA" id="ARBA00023270"/>
    </source>
</evidence>
<dbReference type="EMBL" id="JAWSTH010000032">
    <property type="protein sequence ID" value="MDW5595384.1"/>
    <property type="molecule type" value="Genomic_DNA"/>
</dbReference>
<dbReference type="Gene3D" id="3.20.20.70">
    <property type="entry name" value="Aldolase class I"/>
    <property type="match status" value="1"/>
</dbReference>
<evidence type="ECO:0000256" key="1">
    <source>
        <dbReference type="ARBA" id="ARBA00003294"/>
    </source>
</evidence>
<sequence>MSGLGAILTAMVTPFDAQLRVDEDGTVRLANHLVAHGSDGLVVCGTTGEATTLTDVEHLRVIELVVAELKGRATVVAGVGSNDTRHAVHLTEKATELGADALLHVTPYYNRPNRRGIVRHFEEVAKATDKPIVLYNIPARTGTDMPNDLLAELAQIDNVTAVKQANPDNLAPVDGLELYAGNDDMLADVLDLGGAGGILVASHVVGEQMRRMVDEPDNRRTIDASLQDVYAAMGATTNPIPVKAALNLLGHAVGGLRLPLVEADEHELAIVRRALESHGLLATASA</sequence>
<dbReference type="InterPro" id="IPR005263">
    <property type="entry name" value="DapA"/>
</dbReference>
<evidence type="ECO:0000256" key="9">
    <source>
        <dbReference type="ARBA" id="ARBA00023239"/>
    </source>
</evidence>
<keyword evidence="15" id="KW-1185">Reference proteome</keyword>
<accession>A0ABU4HTK1</accession>